<dbReference type="Gene3D" id="3.40.50.1820">
    <property type="entry name" value="alpha/beta hydrolase"/>
    <property type="match status" value="1"/>
</dbReference>
<organism evidence="1">
    <name type="scientific">Phytophthora nicotianae</name>
    <name type="common">Potato buckeye rot agent</name>
    <name type="synonym">Phytophthora parasitica</name>
    <dbReference type="NCBI Taxonomy" id="4792"/>
    <lineage>
        <taxon>Eukaryota</taxon>
        <taxon>Sar</taxon>
        <taxon>Stramenopiles</taxon>
        <taxon>Oomycota</taxon>
        <taxon>Peronosporomycetes</taxon>
        <taxon>Peronosporales</taxon>
        <taxon>Peronosporaceae</taxon>
        <taxon>Phytophthora</taxon>
    </lineage>
</organism>
<dbReference type="InterPro" id="IPR029058">
    <property type="entry name" value="AB_hydrolase_fold"/>
</dbReference>
<reference evidence="1" key="1">
    <citation type="submission" date="2013-11" db="EMBL/GenBank/DDBJ databases">
        <title>The Genome Sequence of Phytophthora parasitica CJ02B3.</title>
        <authorList>
            <consortium name="The Broad Institute Genomics Platform"/>
            <person name="Russ C."/>
            <person name="Tyler B."/>
            <person name="Panabieres F."/>
            <person name="Shan W."/>
            <person name="Tripathy S."/>
            <person name="Grunwald N."/>
            <person name="Machado M."/>
            <person name="Johnson C.S."/>
            <person name="Arredondo F."/>
            <person name="Hong C."/>
            <person name="Coffey M."/>
            <person name="Young S.K."/>
            <person name="Zeng Q."/>
            <person name="Gargeya S."/>
            <person name="Fitzgerald M."/>
            <person name="Abouelleil A."/>
            <person name="Alvarado L."/>
            <person name="Chapman S.B."/>
            <person name="Gainer-Dewar J."/>
            <person name="Goldberg J."/>
            <person name="Griggs A."/>
            <person name="Gujja S."/>
            <person name="Hansen M."/>
            <person name="Howarth C."/>
            <person name="Imamovic A."/>
            <person name="Ireland A."/>
            <person name="Larimer J."/>
            <person name="McCowan C."/>
            <person name="Murphy C."/>
            <person name="Pearson M."/>
            <person name="Poon T.W."/>
            <person name="Priest M."/>
            <person name="Roberts A."/>
            <person name="Saif S."/>
            <person name="Shea T."/>
            <person name="Sykes S."/>
            <person name="Wortman J."/>
            <person name="Nusbaum C."/>
            <person name="Birren B."/>
        </authorList>
    </citation>
    <scope>NUCLEOTIDE SEQUENCE [LARGE SCALE GENOMIC DNA]</scope>
    <source>
        <strain evidence="1">CJ02B3</strain>
    </source>
</reference>
<dbReference type="Proteomes" id="UP000053236">
    <property type="component" value="Unassembled WGS sequence"/>
</dbReference>
<evidence type="ECO:0000313" key="1">
    <source>
        <dbReference type="EMBL" id="ETK73828.1"/>
    </source>
</evidence>
<dbReference type="EMBL" id="KI689192">
    <property type="protein sequence ID" value="ETK73828.1"/>
    <property type="molecule type" value="Genomic_DNA"/>
</dbReference>
<feature type="non-terminal residue" evidence="1">
    <location>
        <position position="1"/>
    </location>
</feature>
<gene>
    <name evidence="1" type="ORF">L915_19275</name>
</gene>
<proteinExistence type="predicted"/>
<dbReference type="VEuPathDB" id="FungiDB:PPTG_17666"/>
<name>W2FSR9_PHYNI</name>
<sequence>DTVEYKNDTYGLRTLDERGGLRRTVVANISHNCWIVDGVRFDADVECYWEPVWDQYIYPALQ</sequence>
<protein>
    <submittedName>
        <fullName evidence="1">Uncharacterized protein</fullName>
    </submittedName>
</protein>
<dbReference type="AlphaFoldDB" id="W2FSR9"/>
<accession>W2FSR9</accession>